<dbReference type="AlphaFoldDB" id="A0A2X0XCI9"/>
<dbReference type="EMBL" id="UAQE01000001">
    <property type="protein sequence ID" value="SPT95586.1"/>
    <property type="molecule type" value="Genomic_DNA"/>
</dbReference>
<sequence>MNAKEITVNYTYLKKLPDFENIRVEAGITITVEPGQDVDELFNKAYASMKKQVKNGLNKYTEAR</sequence>
<accession>A0A2X0XCI9</accession>
<protein>
    <submittedName>
        <fullName evidence="1">Uncharacterized protein</fullName>
    </submittedName>
</protein>
<evidence type="ECO:0000313" key="2">
    <source>
        <dbReference type="Proteomes" id="UP000251431"/>
    </source>
</evidence>
<gene>
    <name evidence="1" type="ORF">NCTC7582_00086</name>
</gene>
<organism evidence="1 2">
    <name type="scientific">Lysinibacillus capsici</name>
    <dbReference type="NCBI Taxonomy" id="2115968"/>
    <lineage>
        <taxon>Bacteria</taxon>
        <taxon>Bacillati</taxon>
        <taxon>Bacillota</taxon>
        <taxon>Bacilli</taxon>
        <taxon>Bacillales</taxon>
        <taxon>Bacillaceae</taxon>
        <taxon>Lysinibacillus</taxon>
    </lineage>
</organism>
<name>A0A2X0XCI9_9BACI</name>
<dbReference type="RefSeq" id="WP_112116249.1">
    <property type="nucleotide sequence ID" value="NZ_UAQE01000001.1"/>
</dbReference>
<dbReference type="Proteomes" id="UP000251431">
    <property type="component" value="Unassembled WGS sequence"/>
</dbReference>
<evidence type="ECO:0000313" key="1">
    <source>
        <dbReference type="EMBL" id="SPT95586.1"/>
    </source>
</evidence>
<reference evidence="1 2" key="1">
    <citation type="submission" date="2018-06" db="EMBL/GenBank/DDBJ databases">
        <authorList>
            <consortium name="Pathogen Informatics"/>
            <person name="Doyle S."/>
        </authorList>
    </citation>
    <scope>NUCLEOTIDE SEQUENCE [LARGE SCALE GENOMIC DNA]</scope>
    <source>
        <strain evidence="1 2">NCTC7582</strain>
    </source>
</reference>
<proteinExistence type="predicted"/>